<evidence type="ECO:0000259" key="7">
    <source>
        <dbReference type="Pfam" id="PF17766"/>
    </source>
</evidence>
<evidence type="ECO:0000313" key="9">
    <source>
        <dbReference type="Proteomes" id="UP000682877"/>
    </source>
</evidence>
<evidence type="ECO:0000256" key="4">
    <source>
        <dbReference type="ARBA" id="ARBA00022801"/>
    </source>
</evidence>
<dbReference type="GO" id="GO:0004252">
    <property type="term" value="F:serine-type endopeptidase activity"/>
    <property type="evidence" value="ECO:0007669"/>
    <property type="project" value="InterPro"/>
</dbReference>
<evidence type="ECO:0000256" key="3">
    <source>
        <dbReference type="ARBA" id="ARBA00022729"/>
    </source>
</evidence>
<protein>
    <recommendedName>
        <fullName evidence="7">Subtilisin-like protease fibronectin type-III domain-containing protein</fullName>
    </recommendedName>
</protein>
<dbReference type="InterPro" id="IPR036852">
    <property type="entry name" value="Peptidase_S8/S53_dom_sf"/>
</dbReference>
<dbReference type="AlphaFoldDB" id="A0A8S2AYV8"/>
<proteinExistence type="inferred from homology"/>
<dbReference type="GO" id="GO:0006508">
    <property type="term" value="P:proteolysis"/>
    <property type="evidence" value="ECO:0007669"/>
    <property type="project" value="UniProtKB-KW"/>
</dbReference>
<keyword evidence="2" id="KW-0645">Protease</keyword>
<name>A0A8S2AYV8_ARAAE</name>
<dbReference type="InterPro" id="IPR045051">
    <property type="entry name" value="SBT"/>
</dbReference>
<gene>
    <name evidence="8" type="ORF">AARE701A_LOCUS19413</name>
</gene>
<dbReference type="Pfam" id="PF17766">
    <property type="entry name" value="fn3_6"/>
    <property type="match status" value="1"/>
</dbReference>
<evidence type="ECO:0000256" key="2">
    <source>
        <dbReference type="ARBA" id="ARBA00022670"/>
    </source>
</evidence>
<comment type="similarity">
    <text evidence="1">Belongs to the peptidase S8 family.</text>
</comment>
<feature type="domain" description="Subtilisin-like protease fibronectin type-III" evidence="7">
    <location>
        <begin position="71"/>
        <end position="170"/>
    </location>
</feature>
<keyword evidence="6" id="KW-0325">Glycoprotein</keyword>
<dbReference type="Gene3D" id="2.60.40.2310">
    <property type="match status" value="1"/>
</dbReference>
<dbReference type="FunFam" id="2.60.40.2310:FF:000001">
    <property type="entry name" value="Subtilisin-like protease SBT1.5"/>
    <property type="match status" value="1"/>
</dbReference>
<dbReference type="Gene3D" id="3.40.50.200">
    <property type="entry name" value="Peptidase S8/S53 domain"/>
    <property type="match status" value="1"/>
</dbReference>
<accession>A0A8S2AYV8</accession>
<keyword evidence="5" id="KW-0720">Serine protease</keyword>
<dbReference type="PANTHER" id="PTHR10795">
    <property type="entry name" value="PROPROTEIN CONVERTASE SUBTILISIN/KEXIN"/>
    <property type="match status" value="1"/>
</dbReference>
<sequence>MNASKNAEAEFAYGSGFVNPTVAVDPGLVYEIAKEDYLNMLCSLDYSSNGISTIAGGTFSCSEQSKLTMRNLNYPSMAAKVSASQSSDITFSRTVTNVGKKGSTYKAILSGDPKLSIKVEPNTLSFKSPGEKKSYTVTVSGKSLAGISSIVSASLIWSDGSHNVRSPIVVYT</sequence>
<dbReference type="EMBL" id="LR999457">
    <property type="protein sequence ID" value="CAE6195323.1"/>
    <property type="molecule type" value="Genomic_DNA"/>
</dbReference>
<reference evidence="8" key="1">
    <citation type="submission" date="2021-01" db="EMBL/GenBank/DDBJ databases">
        <authorList>
            <person name="Bezrukov I."/>
        </authorList>
    </citation>
    <scope>NUCLEOTIDE SEQUENCE</scope>
</reference>
<keyword evidence="3" id="KW-0732">Signal</keyword>
<keyword evidence="4" id="KW-0378">Hydrolase</keyword>
<keyword evidence="9" id="KW-1185">Reference proteome</keyword>
<dbReference type="Proteomes" id="UP000682877">
    <property type="component" value="Chromosome 7"/>
</dbReference>
<evidence type="ECO:0000256" key="1">
    <source>
        <dbReference type="ARBA" id="ARBA00011073"/>
    </source>
</evidence>
<evidence type="ECO:0000256" key="6">
    <source>
        <dbReference type="ARBA" id="ARBA00023180"/>
    </source>
</evidence>
<evidence type="ECO:0000256" key="5">
    <source>
        <dbReference type="ARBA" id="ARBA00022825"/>
    </source>
</evidence>
<evidence type="ECO:0000313" key="8">
    <source>
        <dbReference type="EMBL" id="CAE6195323.1"/>
    </source>
</evidence>
<organism evidence="8 9">
    <name type="scientific">Arabidopsis arenosa</name>
    <name type="common">Sand rock-cress</name>
    <name type="synonym">Cardaminopsis arenosa</name>
    <dbReference type="NCBI Taxonomy" id="38785"/>
    <lineage>
        <taxon>Eukaryota</taxon>
        <taxon>Viridiplantae</taxon>
        <taxon>Streptophyta</taxon>
        <taxon>Embryophyta</taxon>
        <taxon>Tracheophyta</taxon>
        <taxon>Spermatophyta</taxon>
        <taxon>Magnoliopsida</taxon>
        <taxon>eudicotyledons</taxon>
        <taxon>Gunneridae</taxon>
        <taxon>Pentapetalae</taxon>
        <taxon>rosids</taxon>
        <taxon>malvids</taxon>
        <taxon>Brassicales</taxon>
        <taxon>Brassicaceae</taxon>
        <taxon>Camelineae</taxon>
        <taxon>Arabidopsis</taxon>
    </lineage>
</organism>
<dbReference type="InterPro" id="IPR041469">
    <property type="entry name" value="Subtilisin-like_FN3"/>
</dbReference>